<reference evidence="1 2" key="1">
    <citation type="journal article" date="2015" name="Nature">
        <title>rRNA introns, odd ribosomes, and small enigmatic genomes across a large radiation of phyla.</title>
        <authorList>
            <person name="Brown C.T."/>
            <person name="Hug L.A."/>
            <person name="Thomas B.C."/>
            <person name="Sharon I."/>
            <person name="Castelle C.J."/>
            <person name="Singh A."/>
            <person name="Wilkins M.J."/>
            <person name="Williams K.H."/>
            <person name="Banfield J.F."/>
        </authorList>
    </citation>
    <scope>NUCLEOTIDE SEQUENCE [LARGE SCALE GENOMIC DNA]</scope>
</reference>
<gene>
    <name evidence="1" type="ORF">UY82_C0012G0006</name>
</gene>
<name>A0A0G2A789_9BACT</name>
<dbReference type="AlphaFoldDB" id="A0A0G2A789"/>
<dbReference type="Proteomes" id="UP000033865">
    <property type="component" value="Unassembled WGS sequence"/>
</dbReference>
<accession>A0A0G2A789</accession>
<proteinExistence type="predicted"/>
<evidence type="ECO:0000313" key="2">
    <source>
        <dbReference type="Proteomes" id="UP000033865"/>
    </source>
</evidence>
<comment type="caution">
    <text evidence="1">The sequence shown here is derived from an EMBL/GenBank/DDBJ whole genome shotgun (WGS) entry which is preliminary data.</text>
</comment>
<sequence>MCLDRQTKRVLADPKPSSCGAILELVLRDQAIILWLDLIPRLQKKGWENKSILAFFQWIDRYVPVLNANGKVDPVALCWALLEAHRAGIAKIARESDARRIDPRDRLIRNVPWLKKLDNSTRIANARIRRAIENNVVLESDRRLLEAILNREGVVTSAGNVKPALLRAVFEEYGFNIGAHYELTLARSVKVVLFPELDPVVTHRSPIRIITDPGASRPKMESRPTESVSVRTVSKRMAATHRSLLIVLDILVCNHRWTRDENLLPPAIIWAVIRNFWPRKRNPDKCFDWLEDNGLVVWHLTAELPLHLSL</sequence>
<dbReference type="EMBL" id="LCRN01000012">
    <property type="protein sequence ID" value="KKW36767.1"/>
    <property type="molecule type" value="Genomic_DNA"/>
</dbReference>
<protein>
    <submittedName>
        <fullName evidence="1">Uncharacterized protein</fullName>
    </submittedName>
</protein>
<evidence type="ECO:0000313" key="1">
    <source>
        <dbReference type="EMBL" id="KKW36767.1"/>
    </source>
</evidence>
<organism evidence="1 2">
    <name type="scientific">Candidatus Uhrbacteria bacterium GW2011_GWC2_53_7</name>
    <dbReference type="NCBI Taxonomy" id="1618986"/>
    <lineage>
        <taxon>Bacteria</taxon>
        <taxon>Candidatus Uhriibacteriota</taxon>
    </lineage>
</organism>